<evidence type="ECO:0000256" key="13">
    <source>
        <dbReference type="RuleBase" id="RU003785"/>
    </source>
</evidence>
<dbReference type="RefSeq" id="WP_089760287.1">
    <property type="nucleotide sequence ID" value="NZ_FNGO01000011.1"/>
</dbReference>
<sequence>MSKNREELLVILGPTASGKTSFSVNLSKYFQAEIISADSMQVYRDMDIGTDKIDKELQKLIPHHLLDIISPEEEFSVAEYKEKARKKIAEISSRDNIPVMVGGTGLYIRSVLENYTLPDLPDDKIRNKLKDFADRRGEKGRKMLHARLRGIDPAYARKIHHNDVKRVTRALEVFYLTGKTRTYYGYLQSKMPPPYRDLKLGIWRKRQKLYDRIDSRVEEMFDEGLLEEVKTLREKYNFSKTAGQALGYKELFSFLEGEINLDEAKELIKKRTRRLAKKQISFFKRDKDIVWFNPDDWQSYEDCLLEAVNLISKSFDSVEFNFKLKHAGI</sequence>
<dbReference type="GO" id="GO:0006400">
    <property type="term" value="P:tRNA modification"/>
    <property type="evidence" value="ECO:0007669"/>
    <property type="project" value="TreeGrafter"/>
</dbReference>
<evidence type="ECO:0000256" key="4">
    <source>
        <dbReference type="ARBA" id="ARBA00022679"/>
    </source>
</evidence>
<feature type="site" description="Interaction with substrate tRNA" evidence="10">
    <location>
        <position position="104"/>
    </location>
</feature>
<comment type="cofactor">
    <cofactor evidence="1 10">
        <name>Mg(2+)</name>
        <dbReference type="ChEBI" id="CHEBI:18420"/>
    </cofactor>
</comment>
<dbReference type="OrthoDB" id="9776390at2"/>
<keyword evidence="15" id="KW-1185">Reference proteome</keyword>
<dbReference type="SUPFAM" id="SSF52540">
    <property type="entry name" value="P-loop containing nucleoside triphosphate hydrolases"/>
    <property type="match status" value="2"/>
</dbReference>
<evidence type="ECO:0000256" key="8">
    <source>
        <dbReference type="ARBA" id="ARBA00022842"/>
    </source>
</evidence>
<comment type="function">
    <text evidence="2 10 12">Catalyzes the transfer of a dimethylallyl group onto the adenine at position 37 in tRNAs that read codons beginning with uridine, leading to the formation of N6-(dimethylallyl)adenosine (i(6)A).</text>
</comment>
<keyword evidence="7 10" id="KW-0067">ATP-binding</keyword>
<comment type="subunit">
    <text evidence="10">Monomer.</text>
</comment>
<reference evidence="14 15" key="1">
    <citation type="submission" date="2016-10" db="EMBL/GenBank/DDBJ databases">
        <authorList>
            <person name="de Groot N.N."/>
        </authorList>
    </citation>
    <scope>NUCLEOTIDE SEQUENCE [LARGE SCALE GENOMIC DNA]</scope>
    <source>
        <strain evidence="14 15">SLAS-1</strain>
    </source>
</reference>
<keyword evidence="4 10" id="KW-0808">Transferase</keyword>
<dbReference type="Gene3D" id="1.10.20.140">
    <property type="match status" value="1"/>
</dbReference>
<gene>
    <name evidence="10" type="primary">miaA</name>
    <name evidence="14" type="ORF">SAMN04488692_11166</name>
</gene>
<dbReference type="HAMAP" id="MF_00185">
    <property type="entry name" value="IPP_trans"/>
    <property type="match status" value="1"/>
</dbReference>
<dbReference type="AlphaFoldDB" id="A0A1G9P006"/>
<name>A0A1G9P006_9FIRM</name>
<dbReference type="PANTHER" id="PTHR11088:SF60">
    <property type="entry name" value="TRNA DIMETHYLALLYLTRANSFERASE"/>
    <property type="match status" value="1"/>
</dbReference>
<feature type="region of interest" description="Interaction with substrate tRNA" evidence="10">
    <location>
        <begin position="38"/>
        <end position="41"/>
    </location>
</feature>
<dbReference type="EC" id="2.5.1.75" evidence="10"/>
<dbReference type="Gene3D" id="3.40.50.300">
    <property type="entry name" value="P-loop containing nucleotide triphosphate hydrolases"/>
    <property type="match status" value="1"/>
</dbReference>
<dbReference type="Pfam" id="PF01715">
    <property type="entry name" value="IPPT"/>
    <property type="match status" value="1"/>
</dbReference>
<keyword evidence="5 10" id="KW-0819">tRNA processing</keyword>
<dbReference type="Proteomes" id="UP000199476">
    <property type="component" value="Unassembled WGS sequence"/>
</dbReference>
<evidence type="ECO:0000256" key="12">
    <source>
        <dbReference type="RuleBase" id="RU003784"/>
    </source>
</evidence>
<feature type="site" description="Interaction with substrate tRNA" evidence="10">
    <location>
        <position position="126"/>
    </location>
</feature>
<organism evidence="14 15">
    <name type="scientific">Halarsenatibacter silvermanii</name>
    <dbReference type="NCBI Taxonomy" id="321763"/>
    <lineage>
        <taxon>Bacteria</taxon>
        <taxon>Bacillati</taxon>
        <taxon>Bacillota</taxon>
        <taxon>Clostridia</taxon>
        <taxon>Halanaerobiales</taxon>
        <taxon>Halarsenatibacteraceae</taxon>
        <taxon>Halarsenatibacter</taxon>
    </lineage>
</organism>
<comment type="catalytic activity">
    <reaction evidence="9 10 11">
        <text>adenosine(37) in tRNA + dimethylallyl diphosphate = N(6)-dimethylallyladenosine(37) in tRNA + diphosphate</text>
        <dbReference type="Rhea" id="RHEA:26482"/>
        <dbReference type="Rhea" id="RHEA-COMP:10162"/>
        <dbReference type="Rhea" id="RHEA-COMP:10375"/>
        <dbReference type="ChEBI" id="CHEBI:33019"/>
        <dbReference type="ChEBI" id="CHEBI:57623"/>
        <dbReference type="ChEBI" id="CHEBI:74411"/>
        <dbReference type="ChEBI" id="CHEBI:74415"/>
        <dbReference type="EC" id="2.5.1.75"/>
    </reaction>
</comment>
<dbReference type="InterPro" id="IPR027417">
    <property type="entry name" value="P-loop_NTPase"/>
</dbReference>
<evidence type="ECO:0000256" key="5">
    <source>
        <dbReference type="ARBA" id="ARBA00022694"/>
    </source>
</evidence>
<dbReference type="GO" id="GO:0052381">
    <property type="term" value="F:tRNA dimethylallyltransferase activity"/>
    <property type="evidence" value="ECO:0007669"/>
    <property type="project" value="UniProtKB-UniRule"/>
</dbReference>
<evidence type="ECO:0000256" key="10">
    <source>
        <dbReference type="HAMAP-Rule" id="MF_00185"/>
    </source>
</evidence>
<comment type="similarity">
    <text evidence="3 10 13">Belongs to the IPP transferase family.</text>
</comment>
<dbReference type="EMBL" id="FNGO01000011">
    <property type="protein sequence ID" value="SDL91587.1"/>
    <property type="molecule type" value="Genomic_DNA"/>
</dbReference>
<dbReference type="GO" id="GO:0005524">
    <property type="term" value="F:ATP binding"/>
    <property type="evidence" value="ECO:0007669"/>
    <property type="project" value="UniProtKB-UniRule"/>
</dbReference>
<keyword evidence="6 10" id="KW-0547">Nucleotide-binding</keyword>
<protein>
    <recommendedName>
        <fullName evidence="10">tRNA dimethylallyltransferase</fullName>
        <ecNumber evidence="10">2.5.1.75</ecNumber>
    </recommendedName>
    <alternativeName>
        <fullName evidence="10">Dimethylallyl diphosphate:tRNA dimethylallyltransferase</fullName>
        <shortName evidence="10">DMAPP:tRNA dimethylallyltransferase</shortName>
        <shortName evidence="10">DMATase</shortName>
    </alternativeName>
    <alternativeName>
        <fullName evidence="10">Isopentenyl-diphosphate:tRNA isopentenyltransferase</fullName>
        <shortName evidence="10">IPP transferase</shortName>
        <shortName evidence="10">IPPT</shortName>
        <shortName evidence="10">IPTase</shortName>
    </alternativeName>
</protein>
<accession>A0A1G9P006</accession>
<feature type="binding site" evidence="10">
    <location>
        <begin position="15"/>
        <end position="20"/>
    </location>
    <ligand>
        <name>substrate</name>
    </ligand>
</feature>
<evidence type="ECO:0000313" key="15">
    <source>
        <dbReference type="Proteomes" id="UP000199476"/>
    </source>
</evidence>
<evidence type="ECO:0000256" key="1">
    <source>
        <dbReference type="ARBA" id="ARBA00001946"/>
    </source>
</evidence>
<dbReference type="InterPro" id="IPR039657">
    <property type="entry name" value="Dimethylallyltransferase"/>
</dbReference>
<proteinExistence type="inferred from homology"/>
<evidence type="ECO:0000256" key="9">
    <source>
        <dbReference type="ARBA" id="ARBA00049563"/>
    </source>
</evidence>
<evidence type="ECO:0000256" key="2">
    <source>
        <dbReference type="ARBA" id="ARBA00003213"/>
    </source>
</evidence>
<evidence type="ECO:0000256" key="11">
    <source>
        <dbReference type="RuleBase" id="RU003783"/>
    </source>
</evidence>
<evidence type="ECO:0000256" key="6">
    <source>
        <dbReference type="ARBA" id="ARBA00022741"/>
    </source>
</evidence>
<evidence type="ECO:0000256" key="3">
    <source>
        <dbReference type="ARBA" id="ARBA00005842"/>
    </source>
</evidence>
<keyword evidence="8 10" id="KW-0460">Magnesium</keyword>
<dbReference type="PANTHER" id="PTHR11088">
    <property type="entry name" value="TRNA DIMETHYLALLYLTRANSFERASE"/>
    <property type="match status" value="1"/>
</dbReference>
<dbReference type="InterPro" id="IPR018022">
    <property type="entry name" value="IPT"/>
</dbReference>
<comment type="caution">
    <text evidence="10">Lacks conserved residue(s) required for the propagation of feature annotation.</text>
</comment>
<evidence type="ECO:0000313" key="14">
    <source>
        <dbReference type="EMBL" id="SDL91587.1"/>
    </source>
</evidence>
<evidence type="ECO:0000256" key="7">
    <source>
        <dbReference type="ARBA" id="ARBA00022840"/>
    </source>
</evidence>
<dbReference type="NCBIfam" id="TIGR00174">
    <property type="entry name" value="miaA"/>
    <property type="match status" value="1"/>
</dbReference>
<feature type="binding site" evidence="10">
    <location>
        <begin position="13"/>
        <end position="20"/>
    </location>
    <ligand>
        <name>ATP</name>
        <dbReference type="ChEBI" id="CHEBI:30616"/>
    </ligand>
</feature>
<dbReference type="STRING" id="321763.SAMN04488692_11166"/>